<evidence type="ECO:0000256" key="8">
    <source>
        <dbReference type="ARBA" id="ARBA00023065"/>
    </source>
</evidence>
<evidence type="ECO:0000259" key="15">
    <source>
        <dbReference type="Pfam" id="PF22614"/>
    </source>
</evidence>
<dbReference type="AlphaFoldDB" id="A0A813EC44"/>
<evidence type="ECO:0000256" key="6">
    <source>
        <dbReference type="ARBA" id="ARBA00022958"/>
    </source>
</evidence>
<accession>A0A813EC44</accession>
<evidence type="ECO:0000259" key="14">
    <source>
        <dbReference type="Pfam" id="PF07885"/>
    </source>
</evidence>
<dbReference type="Gene3D" id="1.10.287.70">
    <property type="match status" value="1"/>
</dbReference>
<feature type="domain" description="RCK N-terminal" evidence="15">
    <location>
        <begin position="331"/>
        <end position="456"/>
    </location>
</feature>
<dbReference type="EMBL" id="CAJNNV010009958">
    <property type="protein sequence ID" value="CAE8598022.1"/>
    <property type="molecule type" value="Genomic_DNA"/>
</dbReference>
<dbReference type="OrthoDB" id="423361at2759"/>
<dbReference type="GO" id="GO:0016020">
    <property type="term" value="C:membrane"/>
    <property type="evidence" value="ECO:0007669"/>
    <property type="project" value="UniProtKB-SubCell"/>
</dbReference>
<keyword evidence="3" id="KW-0633">Potassium transport</keyword>
<evidence type="ECO:0000256" key="10">
    <source>
        <dbReference type="ARBA" id="ARBA00023303"/>
    </source>
</evidence>
<feature type="transmembrane region" description="Helical" evidence="12">
    <location>
        <begin position="286"/>
        <end position="304"/>
    </location>
</feature>
<dbReference type="InterPro" id="IPR003929">
    <property type="entry name" value="K_chnl_BK_asu"/>
</dbReference>
<evidence type="ECO:0000256" key="7">
    <source>
        <dbReference type="ARBA" id="ARBA00022989"/>
    </source>
</evidence>
<keyword evidence="8" id="KW-0406">Ion transport</keyword>
<keyword evidence="2" id="KW-0813">Transport</keyword>
<evidence type="ECO:0008006" key="18">
    <source>
        <dbReference type="Google" id="ProtNLM"/>
    </source>
</evidence>
<name>A0A813EC44_POLGL</name>
<dbReference type="SUPFAM" id="SSF81324">
    <property type="entry name" value="Voltage-gated potassium channels"/>
    <property type="match status" value="2"/>
</dbReference>
<feature type="domain" description="Calcium-activated potassium channel BK alpha subunit" evidence="13">
    <location>
        <begin position="482"/>
        <end position="568"/>
    </location>
</feature>
<organism evidence="16 17">
    <name type="scientific">Polarella glacialis</name>
    <name type="common">Dinoflagellate</name>
    <dbReference type="NCBI Taxonomy" id="89957"/>
    <lineage>
        <taxon>Eukaryota</taxon>
        <taxon>Sar</taxon>
        <taxon>Alveolata</taxon>
        <taxon>Dinophyceae</taxon>
        <taxon>Suessiales</taxon>
        <taxon>Suessiaceae</taxon>
        <taxon>Polarella</taxon>
    </lineage>
</organism>
<gene>
    <name evidence="16" type="ORF">PGLA1383_LOCUS16436</name>
</gene>
<dbReference type="Pfam" id="PF03493">
    <property type="entry name" value="BK_channel_a"/>
    <property type="match status" value="1"/>
</dbReference>
<evidence type="ECO:0000256" key="5">
    <source>
        <dbReference type="ARBA" id="ARBA00022826"/>
    </source>
</evidence>
<comment type="caution">
    <text evidence="16">The sequence shown here is derived from an EMBL/GenBank/DDBJ whole genome shotgun (WGS) entry which is preliminary data.</text>
</comment>
<evidence type="ECO:0000313" key="16">
    <source>
        <dbReference type="EMBL" id="CAE8598022.1"/>
    </source>
</evidence>
<dbReference type="GO" id="GO:0005267">
    <property type="term" value="F:potassium channel activity"/>
    <property type="evidence" value="ECO:0007669"/>
    <property type="project" value="UniProtKB-KW"/>
</dbReference>
<evidence type="ECO:0000256" key="9">
    <source>
        <dbReference type="ARBA" id="ARBA00023136"/>
    </source>
</evidence>
<comment type="catalytic activity">
    <reaction evidence="11">
        <text>K(+)(in) = K(+)(out)</text>
        <dbReference type="Rhea" id="RHEA:29463"/>
        <dbReference type="ChEBI" id="CHEBI:29103"/>
    </reaction>
</comment>
<dbReference type="PANTHER" id="PTHR10027">
    <property type="entry name" value="CALCIUM-ACTIVATED POTASSIUM CHANNEL ALPHA CHAIN"/>
    <property type="match status" value="1"/>
</dbReference>
<keyword evidence="17" id="KW-1185">Reference proteome</keyword>
<keyword evidence="10" id="KW-0407">Ion channel</keyword>
<dbReference type="OMA" id="GYKYIYM"/>
<keyword evidence="6" id="KW-0630">Potassium</keyword>
<feature type="transmembrane region" description="Helical" evidence="12">
    <location>
        <begin position="221"/>
        <end position="239"/>
    </location>
</feature>
<comment type="subcellular location">
    <subcellularLocation>
        <location evidence="1">Membrane</location>
        <topology evidence="1">Multi-pass membrane protein</topology>
    </subcellularLocation>
</comment>
<sequence>MTAASSSVAVDEAAQSWAQRRLNLTGPPVPTWREFVDVQLLWPFVACLIMWLLMFPTHACYVHLRSRKQGFARFVDAYIGSQGKQEVSRPAFMATLKFMTMISAISFVFFYCRRTYTFEITPTELRIEYTLAAFFGFNYLVDRMRSNCEPAGVWTSTAIVHALTVVPILVPYRWDGTYVPADVRWVSLQFLRAISAVQAFEWLKKLLGFEANNVPAQVYEFLLRTWALINCMAGVIYVLEVLGEVPGYEDAFVATGMGELSYFQMNYWIVTTISTVGYGDYSPTTVPSRIAIIIFIFAGIIFFGQETSRIVEIRAAASQGRTSFDYKAGTEHLVIVGSGCSRMSSVMETFIQIALDADHWRGDTAKVPSLVFLSVEEYDQELKDFISSSFAPSIAAKVHFLRGSTMSARDLQRAKLSECAMAFIMPSVNPASSEREDCENIIRALEMRRLAPRIRLRLMLLEPEGSTRARTLGLPTSRHFSATQLKCSVFVQSTRVKGFTTLISGLLAAHTNFTPRLLAELEASNSRDWRLQYSQSLHRDVRGFLISKRFVGKAFPEAVREIYQESEGKLLLVGAQEDGMVKLNYGGVLTEDQCVLAIAANQEAYIDFANVSKDWRRATLAERAARIERRTDYENDIYDSTFDLEALANATAVEEPDSLKPPNGGDFLVQGSALKKLRSSESLILLILDGDTASTSQQLVAFLRTLRQPGFPLIQPVIVLSSHPIPQAIVTHYQGATCAFVSGPLLSIQTLKAAGVKEAANIVILQAGLGLAIDQGALADSQTVALCGYIEQVLGHEAGSRTSGPFKIYEYGFSKSVFLVEYMCKLRSAQRVERSSSPVDTTAAHGLLTEQADHMLAISGCGSWFSVFSNLLGIIFKKEDSAHDPVVNDQLLLNSCFAAGQAFTPDFYGAMFGHMFKFPCTIEFVEAISMPRQRGQDSFIWQVPCPREWVGKRFEELLVALASGKASGFGTFRGCGLLLALYRQADKYGMPFGCDGFLYTLPPPDTDLESEDLLTVLADSDFGQGALSCSSEVVL</sequence>
<feature type="transmembrane region" description="Helical" evidence="12">
    <location>
        <begin position="40"/>
        <end position="64"/>
    </location>
</feature>
<protein>
    <recommendedName>
        <fullName evidence="18">Calcium-activated potassium channel subunit alpha-1</fullName>
    </recommendedName>
</protein>
<keyword evidence="9 12" id="KW-0472">Membrane</keyword>
<dbReference type="InterPro" id="IPR047871">
    <property type="entry name" value="K_chnl_Slo-like"/>
</dbReference>
<dbReference type="Pfam" id="PF22614">
    <property type="entry name" value="Slo-like_RCK"/>
    <property type="match status" value="2"/>
</dbReference>
<keyword evidence="5" id="KW-0631">Potassium channel</keyword>
<evidence type="ECO:0000256" key="11">
    <source>
        <dbReference type="ARBA" id="ARBA00034430"/>
    </source>
</evidence>
<feature type="transmembrane region" description="Helical" evidence="12">
    <location>
        <begin position="91"/>
        <end position="111"/>
    </location>
</feature>
<dbReference type="PANTHER" id="PTHR10027:SF10">
    <property type="entry name" value="SLOWPOKE 2, ISOFORM D"/>
    <property type="match status" value="1"/>
</dbReference>
<dbReference type="Gene3D" id="3.40.50.720">
    <property type="entry name" value="NAD(P)-binding Rossmann-like Domain"/>
    <property type="match status" value="1"/>
</dbReference>
<dbReference type="Proteomes" id="UP000654075">
    <property type="component" value="Unassembled WGS sequence"/>
</dbReference>
<reference evidence="16" key="1">
    <citation type="submission" date="2021-02" db="EMBL/GenBank/DDBJ databases">
        <authorList>
            <person name="Dougan E. K."/>
            <person name="Rhodes N."/>
            <person name="Thang M."/>
            <person name="Chan C."/>
        </authorList>
    </citation>
    <scope>NUCLEOTIDE SEQUENCE</scope>
</reference>
<evidence type="ECO:0000259" key="13">
    <source>
        <dbReference type="Pfam" id="PF03493"/>
    </source>
</evidence>
<keyword evidence="4 12" id="KW-0812">Transmembrane</keyword>
<evidence type="ECO:0000256" key="2">
    <source>
        <dbReference type="ARBA" id="ARBA00022448"/>
    </source>
</evidence>
<evidence type="ECO:0000256" key="12">
    <source>
        <dbReference type="SAM" id="Phobius"/>
    </source>
</evidence>
<feature type="domain" description="Potassium channel" evidence="14">
    <location>
        <begin position="228"/>
        <end position="305"/>
    </location>
</feature>
<feature type="domain" description="RCK N-terminal" evidence="15">
    <location>
        <begin position="687"/>
        <end position="792"/>
    </location>
</feature>
<dbReference type="Pfam" id="PF07885">
    <property type="entry name" value="Ion_trans_2"/>
    <property type="match status" value="1"/>
</dbReference>
<evidence type="ECO:0000256" key="3">
    <source>
        <dbReference type="ARBA" id="ARBA00022538"/>
    </source>
</evidence>
<keyword evidence="7 12" id="KW-1133">Transmembrane helix</keyword>
<proteinExistence type="predicted"/>
<evidence type="ECO:0000256" key="4">
    <source>
        <dbReference type="ARBA" id="ARBA00022692"/>
    </source>
</evidence>
<evidence type="ECO:0000256" key="1">
    <source>
        <dbReference type="ARBA" id="ARBA00004141"/>
    </source>
</evidence>
<evidence type="ECO:0000313" key="17">
    <source>
        <dbReference type="Proteomes" id="UP000654075"/>
    </source>
</evidence>
<dbReference type="InterPro" id="IPR013099">
    <property type="entry name" value="K_chnl_dom"/>
</dbReference>
<dbReference type="InterPro" id="IPR003148">
    <property type="entry name" value="RCK_N"/>
</dbReference>